<dbReference type="AlphaFoldDB" id="A0A663EN06"/>
<dbReference type="InParanoid" id="A0A663EN06"/>
<reference evidence="1" key="1">
    <citation type="submission" date="2025-08" db="UniProtKB">
        <authorList>
            <consortium name="Ensembl"/>
        </authorList>
    </citation>
    <scope>IDENTIFICATION</scope>
</reference>
<dbReference type="Proteomes" id="UP000472275">
    <property type="component" value="Chromosome 22"/>
</dbReference>
<protein>
    <submittedName>
        <fullName evidence="1">Uncharacterized protein</fullName>
    </submittedName>
</protein>
<sequence>ITEITSSIVPVSDGRPPSLAVNTKRCSGIVSRSSGLLSTRNNDSESSSVFCQSREKCSLGLRV</sequence>
<organism evidence="1 2">
    <name type="scientific">Aquila chrysaetos chrysaetos</name>
    <dbReference type="NCBI Taxonomy" id="223781"/>
    <lineage>
        <taxon>Eukaryota</taxon>
        <taxon>Metazoa</taxon>
        <taxon>Chordata</taxon>
        <taxon>Craniata</taxon>
        <taxon>Vertebrata</taxon>
        <taxon>Euteleostomi</taxon>
        <taxon>Archelosauria</taxon>
        <taxon>Archosauria</taxon>
        <taxon>Dinosauria</taxon>
        <taxon>Saurischia</taxon>
        <taxon>Theropoda</taxon>
        <taxon>Coelurosauria</taxon>
        <taxon>Aves</taxon>
        <taxon>Neognathae</taxon>
        <taxon>Neoaves</taxon>
        <taxon>Telluraves</taxon>
        <taxon>Accipitrimorphae</taxon>
        <taxon>Accipitriformes</taxon>
        <taxon>Accipitridae</taxon>
        <taxon>Accipitrinae</taxon>
        <taxon>Aquila</taxon>
    </lineage>
</organism>
<evidence type="ECO:0000313" key="2">
    <source>
        <dbReference type="Proteomes" id="UP000472275"/>
    </source>
</evidence>
<name>A0A663EN06_AQUCH</name>
<proteinExistence type="predicted"/>
<accession>A0A663EN06</accession>
<evidence type="ECO:0000313" key="1">
    <source>
        <dbReference type="Ensembl" id="ENSACCP00020013598.1"/>
    </source>
</evidence>
<keyword evidence="2" id="KW-1185">Reference proteome</keyword>
<reference evidence="1" key="2">
    <citation type="submission" date="2025-09" db="UniProtKB">
        <authorList>
            <consortium name="Ensembl"/>
        </authorList>
    </citation>
    <scope>IDENTIFICATION</scope>
</reference>
<dbReference type="Ensembl" id="ENSACCT00020014217.1">
    <property type="protein sequence ID" value="ENSACCP00020013598.1"/>
    <property type="gene ID" value="ENSACCG00020009383.1"/>
</dbReference>
<dbReference type="GeneTree" id="ENSGT00960000189375"/>